<evidence type="ECO:0000313" key="3">
    <source>
        <dbReference type="EMBL" id="SEO68908.1"/>
    </source>
</evidence>
<dbReference type="InterPro" id="IPR029058">
    <property type="entry name" value="AB_hydrolase_fold"/>
</dbReference>
<evidence type="ECO:0000256" key="1">
    <source>
        <dbReference type="SAM" id="MobiDB-lite"/>
    </source>
</evidence>
<evidence type="ECO:0000313" key="4">
    <source>
        <dbReference type="Proteomes" id="UP000181951"/>
    </source>
</evidence>
<dbReference type="Pfam" id="PF00561">
    <property type="entry name" value="Abhydrolase_1"/>
    <property type="match status" value="1"/>
</dbReference>
<dbReference type="STRING" id="310780.SAMN05216267_103649"/>
<reference evidence="3 4" key="1">
    <citation type="submission" date="2016-10" db="EMBL/GenBank/DDBJ databases">
        <authorList>
            <person name="de Groot N.N."/>
        </authorList>
    </citation>
    <scope>NUCLEOTIDE SEQUENCE [LARGE SCALE GENOMIC DNA]</scope>
    <source>
        <strain evidence="3 4">CGMCC 4.2026</strain>
    </source>
</reference>
<sequence>MDGQAQQQEHTGHEADADRRAARRAYEDTGVEVAGGRLAVRRWPGRPGAGTVLAVHGIASNGLAWTRVAEELDGVEVLAPDLRGRGLSRDVAGTSTMALHADDLRAVLDHFGVARAVLAGHSMGGFAACVAARRDPARYSGLVLVDGGLGFPVPDGVDIDAVLHAVIGPAMSKLEMTFADRAAYHAFWARHPAFAELHGPDVAAYLDRDLTGKEPELRSACRAEAIREDAEDELRNPEVFAAVHELTVPARLLWAERGLQDEPVGLYAPDVIAASGLAGEGVPPHFVPGTNHYSLVLGHAGARVVAAHVRDAVGAALAEHG</sequence>
<dbReference type="RefSeq" id="WP_079176227.1">
    <property type="nucleotide sequence ID" value="NZ_FODD01000036.1"/>
</dbReference>
<dbReference type="PANTHER" id="PTHR43798">
    <property type="entry name" value="MONOACYLGLYCEROL LIPASE"/>
    <property type="match status" value="1"/>
</dbReference>
<dbReference type="AlphaFoldDB" id="A0A1H8RRW8"/>
<keyword evidence="4" id="KW-1185">Reference proteome</keyword>
<dbReference type="SUPFAM" id="SSF53474">
    <property type="entry name" value="alpha/beta-Hydrolases"/>
    <property type="match status" value="1"/>
</dbReference>
<accession>A0A1H8RRW8</accession>
<dbReference type="Proteomes" id="UP000181951">
    <property type="component" value="Unassembled WGS sequence"/>
</dbReference>
<dbReference type="InterPro" id="IPR050266">
    <property type="entry name" value="AB_hydrolase_sf"/>
</dbReference>
<proteinExistence type="predicted"/>
<dbReference type="Gene3D" id="3.40.50.1820">
    <property type="entry name" value="alpha/beta hydrolase"/>
    <property type="match status" value="1"/>
</dbReference>
<feature type="region of interest" description="Disordered" evidence="1">
    <location>
        <begin position="1"/>
        <end position="20"/>
    </location>
</feature>
<gene>
    <name evidence="3" type="ORF">SAMN05216267_103649</name>
</gene>
<organism evidence="3 4">
    <name type="scientific">Actinacidiphila rubida</name>
    <dbReference type="NCBI Taxonomy" id="310780"/>
    <lineage>
        <taxon>Bacteria</taxon>
        <taxon>Bacillati</taxon>
        <taxon>Actinomycetota</taxon>
        <taxon>Actinomycetes</taxon>
        <taxon>Kitasatosporales</taxon>
        <taxon>Streptomycetaceae</taxon>
        <taxon>Actinacidiphila</taxon>
    </lineage>
</organism>
<name>A0A1H8RRW8_9ACTN</name>
<dbReference type="EMBL" id="FODD01000036">
    <property type="protein sequence ID" value="SEO68908.1"/>
    <property type="molecule type" value="Genomic_DNA"/>
</dbReference>
<feature type="compositionally biased region" description="Basic and acidic residues" evidence="1">
    <location>
        <begin position="10"/>
        <end position="20"/>
    </location>
</feature>
<dbReference type="InterPro" id="IPR000073">
    <property type="entry name" value="AB_hydrolase_1"/>
</dbReference>
<dbReference type="OrthoDB" id="63962at2"/>
<protein>
    <submittedName>
        <fullName evidence="3">Pimeloyl-ACP methyl ester carboxylesterase</fullName>
    </submittedName>
</protein>
<feature type="domain" description="AB hydrolase-1" evidence="2">
    <location>
        <begin position="51"/>
        <end position="147"/>
    </location>
</feature>
<evidence type="ECO:0000259" key="2">
    <source>
        <dbReference type="Pfam" id="PF00561"/>
    </source>
</evidence>
<dbReference type="GO" id="GO:0003824">
    <property type="term" value="F:catalytic activity"/>
    <property type="evidence" value="ECO:0007669"/>
    <property type="project" value="UniProtKB-ARBA"/>
</dbReference>